<feature type="domain" description="C2H2-type" evidence="9">
    <location>
        <begin position="634"/>
        <end position="659"/>
    </location>
</feature>
<feature type="domain" description="C2H2-type" evidence="9">
    <location>
        <begin position="522"/>
        <end position="550"/>
    </location>
</feature>
<dbReference type="InterPro" id="IPR013087">
    <property type="entry name" value="Znf_C2H2_type"/>
</dbReference>
<feature type="domain" description="C2H2-type" evidence="9">
    <location>
        <begin position="578"/>
        <end position="606"/>
    </location>
</feature>
<dbReference type="SMART" id="SM00355">
    <property type="entry name" value="ZnF_C2H2"/>
    <property type="match status" value="11"/>
</dbReference>
<keyword evidence="3" id="KW-0677">Repeat</keyword>
<feature type="domain" description="C2H2-type" evidence="9">
    <location>
        <begin position="492"/>
        <end position="520"/>
    </location>
</feature>
<dbReference type="EMBL" id="JBJJXI010000022">
    <property type="protein sequence ID" value="KAL3404937.1"/>
    <property type="molecule type" value="Genomic_DNA"/>
</dbReference>
<evidence type="ECO:0000256" key="7">
    <source>
        <dbReference type="PROSITE-ProRule" id="PRU00042"/>
    </source>
</evidence>
<dbReference type="GO" id="GO:0005634">
    <property type="term" value="C:nucleus"/>
    <property type="evidence" value="ECO:0007669"/>
    <property type="project" value="UniProtKB-SubCell"/>
</dbReference>
<dbReference type="SUPFAM" id="SSF57667">
    <property type="entry name" value="beta-beta-alpha zinc fingers"/>
    <property type="match status" value="6"/>
</dbReference>
<dbReference type="FunFam" id="3.30.160.60:FF:000100">
    <property type="entry name" value="Zinc finger 45-like"/>
    <property type="match status" value="1"/>
</dbReference>
<keyword evidence="11" id="KW-1185">Reference proteome</keyword>
<evidence type="ECO:0000313" key="11">
    <source>
        <dbReference type="Proteomes" id="UP001627154"/>
    </source>
</evidence>
<feature type="domain" description="C2H2-type" evidence="9">
    <location>
        <begin position="606"/>
        <end position="631"/>
    </location>
</feature>
<feature type="domain" description="C2H2-type" evidence="9">
    <location>
        <begin position="435"/>
        <end position="463"/>
    </location>
</feature>
<dbReference type="Pfam" id="PF00096">
    <property type="entry name" value="zf-C2H2"/>
    <property type="match status" value="7"/>
</dbReference>
<dbReference type="Gene3D" id="3.30.160.60">
    <property type="entry name" value="Classic Zinc Finger"/>
    <property type="match status" value="9"/>
</dbReference>
<keyword evidence="5" id="KW-0862">Zinc</keyword>
<dbReference type="AlphaFoldDB" id="A0ABD2XJB4"/>
<protein>
    <recommendedName>
        <fullName evidence="9">C2H2-type domain-containing protein</fullName>
    </recommendedName>
</protein>
<keyword evidence="4 7" id="KW-0863">Zinc-finger</keyword>
<evidence type="ECO:0000256" key="3">
    <source>
        <dbReference type="ARBA" id="ARBA00022737"/>
    </source>
</evidence>
<feature type="domain" description="C2H2-type" evidence="9">
    <location>
        <begin position="351"/>
        <end position="374"/>
    </location>
</feature>
<organism evidence="10 11">
    <name type="scientific">Trichogramma kaykai</name>
    <dbReference type="NCBI Taxonomy" id="54128"/>
    <lineage>
        <taxon>Eukaryota</taxon>
        <taxon>Metazoa</taxon>
        <taxon>Ecdysozoa</taxon>
        <taxon>Arthropoda</taxon>
        <taxon>Hexapoda</taxon>
        <taxon>Insecta</taxon>
        <taxon>Pterygota</taxon>
        <taxon>Neoptera</taxon>
        <taxon>Endopterygota</taxon>
        <taxon>Hymenoptera</taxon>
        <taxon>Apocrita</taxon>
        <taxon>Proctotrupomorpha</taxon>
        <taxon>Chalcidoidea</taxon>
        <taxon>Trichogrammatidae</taxon>
        <taxon>Trichogramma</taxon>
    </lineage>
</organism>
<dbReference type="Proteomes" id="UP001627154">
    <property type="component" value="Unassembled WGS sequence"/>
</dbReference>
<reference evidence="10 11" key="1">
    <citation type="journal article" date="2024" name="bioRxiv">
        <title>A reference genome for Trichogramma kaykai: A tiny desert-dwelling parasitoid wasp with competing sex-ratio distorters.</title>
        <authorList>
            <person name="Culotta J."/>
            <person name="Lindsey A.R."/>
        </authorList>
    </citation>
    <scope>NUCLEOTIDE SEQUENCE [LARGE SCALE GENOMIC DNA]</scope>
    <source>
        <strain evidence="10 11">KSX58</strain>
    </source>
</reference>
<feature type="compositionally biased region" description="Polar residues" evidence="8">
    <location>
        <begin position="93"/>
        <end position="108"/>
    </location>
</feature>
<evidence type="ECO:0000256" key="6">
    <source>
        <dbReference type="ARBA" id="ARBA00023242"/>
    </source>
</evidence>
<evidence type="ECO:0000256" key="2">
    <source>
        <dbReference type="ARBA" id="ARBA00022723"/>
    </source>
</evidence>
<comment type="subcellular location">
    <subcellularLocation>
        <location evidence="1">Nucleus</location>
    </subcellularLocation>
</comment>
<comment type="caution">
    <text evidence="10">The sequence shown here is derived from an EMBL/GenBank/DDBJ whole genome shotgun (WGS) entry which is preliminary data.</text>
</comment>
<accession>A0ABD2XJB4</accession>
<evidence type="ECO:0000259" key="9">
    <source>
        <dbReference type="PROSITE" id="PS50157"/>
    </source>
</evidence>
<name>A0ABD2XJB4_9HYME</name>
<evidence type="ECO:0000256" key="5">
    <source>
        <dbReference type="ARBA" id="ARBA00022833"/>
    </source>
</evidence>
<feature type="domain" description="C2H2-type" evidence="9">
    <location>
        <begin position="322"/>
        <end position="350"/>
    </location>
</feature>
<feature type="domain" description="C2H2-type" evidence="9">
    <location>
        <begin position="550"/>
        <end position="578"/>
    </location>
</feature>
<keyword evidence="6" id="KW-0539">Nucleus</keyword>
<sequence length="689" mass="79949">MVCRPPQNNETEIMENYIHLDEDDTEERFLSHEELGEYKKIQEVFLTFSKTKTKDKPDLRKFLLNIAANLMRLLVLLENTPNQESTRCGGENSEANQQYTSYDNSKSLTPEDERITKKINLHVEQKNDYKDPQIPIVTIKLCANNKPACVGHTDRSLYENDKCIINEKESDSRSSQYIPPGEDNYTQALLQKNEFSNTQLNNETEIVFECKNVVPTVTSFAQQKLDYLAQNQLQDSETSETIRATIKDERLDMVKKEYLDDTTEKSNLINDCETNTQNEIIPLLNSIHDSKESEKLETCSKKLEMNSNLKVHRNAVHDHISHSCDICGKKFMQKTKLDTHTQVVHNGRKPYQCNTCGKTFALKNKLDRHINSIHIDLARHVSRKTIVQKDYYLINRIGAVHNDQKSHDRRTGGKVFRQKVGLTKLIDKARRRITHTCDTCGKTFKHESSLKYHIDFVHQNIKHHKCDRCPKEFSSKGGLNFHMSMVHDGITYTCDLCKRIFSHKGNLRVHINTLHMNNRKLFKCDECQKSFSYKCHLTVHIDNVHKGITHPCNLCEKVFTLKKNLKLHKDSVHTGITHRCNLCEKVFRHKKNLKLHKDSVHTGITHPCDLCEKVFRQKVGLKFHKDDVHKGISYPCDACKKVFSQKGKLKVHKDSVHNGITYLCNQCEKSFLQKTYLQLHIDKMHNGKK</sequence>
<evidence type="ECO:0000313" key="10">
    <source>
        <dbReference type="EMBL" id="KAL3404937.1"/>
    </source>
</evidence>
<dbReference type="PROSITE" id="PS00028">
    <property type="entry name" value="ZINC_FINGER_C2H2_1"/>
    <property type="match status" value="11"/>
</dbReference>
<dbReference type="PANTHER" id="PTHR24381">
    <property type="entry name" value="ZINC FINGER PROTEIN"/>
    <property type="match status" value="1"/>
</dbReference>
<feature type="region of interest" description="Disordered" evidence="8">
    <location>
        <begin position="82"/>
        <end position="109"/>
    </location>
</feature>
<feature type="domain" description="C2H2-type" evidence="9">
    <location>
        <begin position="662"/>
        <end position="689"/>
    </location>
</feature>
<dbReference type="PANTHER" id="PTHR24381:SF393">
    <property type="entry name" value="CHROMATIN-LINKED ADAPTOR FOR MSL PROTEINS, ISOFORM B"/>
    <property type="match status" value="1"/>
</dbReference>
<feature type="domain" description="C2H2-type" evidence="9">
    <location>
        <begin position="464"/>
        <end position="489"/>
    </location>
</feature>
<gene>
    <name evidence="10" type="ORF">TKK_002587</name>
</gene>
<dbReference type="FunFam" id="3.30.160.60:FF:000065">
    <property type="entry name" value="B-cell CLL/lymphoma 6, member B"/>
    <property type="match status" value="1"/>
</dbReference>
<keyword evidence="2" id="KW-0479">Metal-binding</keyword>
<proteinExistence type="predicted"/>
<dbReference type="GO" id="GO:0008270">
    <property type="term" value="F:zinc ion binding"/>
    <property type="evidence" value="ECO:0007669"/>
    <property type="project" value="UniProtKB-KW"/>
</dbReference>
<evidence type="ECO:0000256" key="1">
    <source>
        <dbReference type="ARBA" id="ARBA00004123"/>
    </source>
</evidence>
<evidence type="ECO:0000256" key="8">
    <source>
        <dbReference type="SAM" id="MobiDB-lite"/>
    </source>
</evidence>
<dbReference type="InterPro" id="IPR036236">
    <property type="entry name" value="Znf_C2H2_sf"/>
</dbReference>
<dbReference type="PROSITE" id="PS50157">
    <property type="entry name" value="ZINC_FINGER_C2H2_2"/>
    <property type="match status" value="11"/>
</dbReference>
<evidence type="ECO:0000256" key="4">
    <source>
        <dbReference type="ARBA" id="ARBA00022771"/>
    </source>
</evidence>